<gene>
    <name evidence="1" type="ORF">PROSTU_04773</name>
</gene>
<proteinExistence type="predicted"/>
<dbReference type="EMBL" id="ABJD02000118">
    <property type="protein sequence ID" value="EDU57528.1"/>
    <property type="molecule type" value="Genomic_DNA"/>
</dbReference>
<dbReference type="Proteomes" id="UP000004506">
    <property type="component" value="Unassembled WGS sequence"/>
</dbReference>
<reference evidence="1 2" key="3">
    <citation type="submission" date="2008-05" db="EMBL/GenBank/DDBJ databases">
        <authorList>
            <person name="Fulton L."/>
            <person name="Clifton S."/>
            <person name="Fulton B."/>
            <person name="Xu J."/>
            <person name="Minx P."/>
            <person name="Pepin K.H."/>
            <person name="Johnson M."/>
            <person name="Thiruvilangam P."/>
            <person name="Bhonagiri V."/>
            <person name="Nash W.E."/>
            <person name="Mardis E.R."/>
            <person name="Wilson R.K."/>
        </authorList>
    </citation>
    <scope>NUCLEOTIDE SEQUENCE [LARGE SCALE GENOMIC DNA]</scope>
    <source>
        <strain evidence="1 2">ATCC 25827</strain>
    </source>
</reference>
<evidence type="ECO:0000313" key="2">
    <source>
        <dbReference type="Proteomes" id="UP000004506"/>
    </source>
</evidence>
<dbReference type="AlphaFoldDB" id="A0AA87CSG0"/>
<evidence type="ECO:0000313" key="1">
    <source>
        <dbReference type="EMBL" id="EDU57528.1"/>
    </source>
</evidence>
<reference evidence="2" key="2">
    <citation type="submission" date="2008-04" db="EMBL/GenBank/DDBJ databases">
        <title>Draft genome sequence of Providencia stuartii(ATCC 25827).</title>
        <authorList>
            <person name="Sudarsanam P."/>
            <person name="Ley R."/>
            <person name="Guruge J."/>
            <person name="Turnbaugh P.J."/>
            <person name="Mahowald M."/>
            <person name="Liep D."/>
            <person name="Gordon J."/>
        </authorList>
    </citation>
    <scope>NUCLEOTIDE SEQUENCE [LARGE SCALE GENOMIC DNA]</scope>
    <source>
        <strain evidence="2">ATCC 25827</strain>
    </source>
</reference>
<sequence>MTPEQVEIRALKKKIAHLEKYDELLKKATFLVMSDSLNNLR</sequence>
<name>A0AA87CSG0_PROST</name>
<accession>A0AA87CSG0</accession>
<reference evidence="2" key="1">
    <citation type="submission" date="2008-04" db="EMBL/GenBank/DDBJ databases">
        <title>Draft genome sequence of Providencia stuartii (ATCC 25827).</title>
        <authorList>
            <person name="Sudarsanam P."/>
            <person name="Ley R."/>
            <person name="Guruge J."/>
            <person name="Turnbaugh P.J."/>
            <person name="Mahowald M."/>
            <person name="Liep D."/>
            <person name="Gordon J."/>
        </authorList>
    </citation>
    <scope>NUCLEOTIDE SEQUENCE [LARGE SCALE GENOMIC DNA]</scope>
    <source>
        <strain evidence="2">ATCC 25827</strain>
    </source>
</reference>
<protein>
    <submittedName>
        <fullName evidence="1">Uncharacterized protein</fullName>
    </submittedName>
</protein>
<organism evidence="1 2">
    <name type="scientific">Providencia stuartii ATCC 25827</name>
    <dbReference type="NCBI Taxonomy" id="471874"/>
    <lineage>
        <taxon>Bacteria</taxon>
        <taxon>Pseudomonadati</taxon>
        <taxon>Pseudomonadota</taxon>
        <taxon>Gammaproteobacteria</taxon>
        <taxon>Enterobacterales</taxon>
        <taxon>Morganellaceae</taxon>
        <taxon>Providencia</taxon>
    </lineage>
</organism>
<comment type="caution">
    <text evidence="1">The sequence shown here is derived from an EMBL/GenBank/DDBJ whole genome shotgun (WGS) entry which is preliminary data.</text>
</comment>